<gene>
    <name evidence="1" type="ORF">SPARVUS_LOCUS5464796</name>
</gene>
<accession>A0ABN9CNR8</accession>
<sequence length="94" mass="9919">CPPTLTAQSVVHCVPGTQWITDQRKELITSALSCNQLCPITAPREAVIGITQRGHVPVCADDQCSSISATCQCPSMPHIIAHLSCLSVPPISAI</sequence>
<protein>
    <submittedName>
        <fullName evidence="1">Uncharacterized protein</fullName>
    </submittedName>
</protein>
<comment type="caution">
    <text evidence="1">The sequence shown here is derived from an EMBL/GenBank/DDBJ whole genome shotgun (WGS) entry which is preliminary data.</text>
</comment>
<name>A0ABN9CNR8_9NEOB</name>
<reference evidence="1" key="1">
    <citation type="submission" date="2023-05" db="EMBL/GenBank/DDBJ databases">
        <authorList>
            <person name="Stuckert A."/>
        </authorList>
    </citation>
    <scope>NUCLEOTIDE SEQUENCE</scope>
</reference>
<keyword evidence="2" id="KW-1185">Reference proteome</keyword>
<proteinExistence type="predicted"/>
<organism evidence="1 2">
    <name type="scientific">Staurois parvus</name>
    <dbReference type="NCBI Taxonomy" id="386267"/>
    <lineage>
        <taxon>Eukaryota</taxon>
        <taxon>Metazoa</taxon>
        <taxon>Chordata</taxon>
        <taxon>Craniata</taxon>
        <taxon>Vertebrata</taxon>
        <taxon>Euteleostomi</taxon>
        <taxon>Amphibia</taxon>
        <taxon>Batrachia</taxon>
        <taxon>Anura</taxon>
        <taxon>Neobatrachia</taxon>
        <taxon>Ranoidea</taxon>
        <taxon>Ranidae</taxon>
        <taxon>Staurois</taxon>
    </lineage>
</organism>
<dbReference type="Proteomes" id="UP001162483">
    <property type="component" value="Unassembled WGS sequence"/>
</dbReference>
<evidence type="ECO:0000313" key="1">
    <source>
        <dbReference type="EMBL" id="CAI9561628.1"/>
    </source>
</evidence>
<evidence type="ECO:0000313" key="2">
    <source>
        <dbReference type="Proteomes" id="UP001162483"/>
    </source>
</evidence>
<dbReference type="EMBL" id="CATNWA010011380">
    <property type="protein sequence ID" value="CAI9561628.1"/>
    <property type="molecule type" value="Genomic_DNA"/>
</dbReference>
<feature type="non-terminal residue" evidence="1">
    <location>
        <position position="1"/>
    </location>
</feature>